<keyword evidence="1" id="KW-0812">Transmembrane</keyword>
<keyword evidence="1" id="KW-0472">Membrane</keyword>
<gene>
    <name evidence="2" type="ORF">GCM10023167_10230</name>
</gene>
<feature type="transmembrane region" description="Helical" evidence="1">
    <location>
        <begin position="45"/>
        <end position="68"/>
    </location>
</feature>
<protein>
    <submittedName>
        <fullName evidence="2">Uncharacterized protein</fullName>
    </submittedName>
</protein>
<proteinExistence type="predicted"/>
<sequence length="72" mass="7144">MTLLVLGLLGIAAAVLIFIMPFGLFLLGGGGNTEAFDDIAANFRLVASLVAGVSVLMAGGGIALIVVAGRRG</sequence>
<dbReference type="Proteomes" id="UP001500642">
    <property type="component" value="Unassembled WGS sequence"/>
</dbReference>
<evidence type="ECO:0000313" key="3">
    <source>
        <dbReference type="Proteomes" id="UP001500642"/>
    </source>
</evidence>
<organism evidence="2 3">
    <name type="scientific">Brevibacterium pityocampae</name>
    <dbReference type="NCBI Taxonomy" id="506594"/>
    <lineage>
        <taxon>Bacteria</taxon>
        <taxon>Bacillati</taxon>
        <taxon>Actinomycetota</taxon>
        <taxon>Actinomycetes</taxon>
        <taxon>Micrococcales</taxon>
        <taxon>Brevibacteriaceae</taxon>
        <taxon>Brevibacterium</taxon>
    </lineage>
</organism>
<name>A0ABP8J8K1_9MICO</name>
<evidence type="ECO:0000256" key="1">
    <source>
        <dbReference type="SAM" id="Phobius"/>
    </source>
</evidence>
<dbReference type="RefSeq" id="WP_137318236.1">
    <property type="nucleotide sequence ID" value="NZ_BAABGL010000004.1"/>
</dbReference>
<comment type="caution">
    <text evidence="2">The sequence shown here is derived from an EMBL/GenBank/DDBJ whole genome shotgun (WGS) entry which is preliminary data.</text>
</comment>
<reference evidence="3" key="1">
    <citation type="journal article" date="2019" name="Int. J. Syst. Evol. Microbiol.">
        <title>The Global Catalogue of Microorganisms (GCM) 10K type strain sequencing project: providing services to taxonomists for standard genome sequencing and annotation.</title>
        <authorList>
            <consortium name="The Broad Institute Genomics Platform"/>
            <consortium name="The Broad Institute Genome Sequencing Center for Infectious Disease"/>
            <person name="Wu L."/>
            <person name="Ma J."/>
        </authorList>
    </citation>
    <scope>NUCLEOTIDE SEQUENCE [LARGE SCALE GENOMIC DNA]</scope>
    <source>
        <strain evidence="3">JCM 17808</strain>
    </source>
</reference>
<keyword evidence="1" id="KW-1133">Transmembrane helix</keyword>
<evidence type="ECO:0000313" key="2">
    <source>
        <dbReference type="EMBL" id="GAA4386865.1"/>
    </source>
</evidence>
<accession>A0ABP8J8K1</accession>
<keyword evidence="3" id="KW-1185">Reference proteome</keyword>
<dbReference type="EMBL" id="BAABGL010000004">
    <property type="protein sequence ID" value="GAA4386865.1"/>
    <property type="molecule type" value="Genomic_DNA"/>
</dbReference>